<proteinExistence type="predicted"/>
<accession>A0ABQ5DBN0</accession>
<sequence>MGVQYNFILFVSECQRAYGVIFITVSTVVCSRTAGESSVAGTAGVVTIVGVYGHLRMHFRKASPFGLVSMYRKNRDRHCAYHRVASIVHISRFNPFVIVKLTTFAVMCKAYGDEPTMDLLRSFLNLSPAGSFFFIKNKIISSDYPELLLEENKLDKKSFKDKIPLQSQPARLRNLFFGLWLVLEIDFRSFMIQGVDGEFNFLPGRGLDEGQDSPFMKSMNNRSLVVDADPISVVHPSAFAKNIIYSDNASHENDDLTPVDLSKPYDLKIGNTSKAAGKRKRDVGSHREDSRQRTQKVPPQASKVVGDASTPLDVDKFPFAKELRDATDCHWVVAHVTPPSWKQHLKEISLEQLYDIHDSAYMCQAILDNMLNSRTRELISSLHKAKASCDAIRKREVKKDKAYAELEKNWRVNGLHNEYSRLMLEEKKLANYEQTLSTLRARDRAAVVTKVVPDAAMKLIQSDEVGILVAKLAKASKFHDKCAAFKEVSNLKEPFMLEKMLGYRPSSKEEFDRAGDDLANASYPFLVELTIDPYALMEQLLSNKPQSLHSNPALSHSKPLSLKAP</sequence>
<protein>
    <submittedName>
        <fullName evidence="2">Uncharacterized protein</fullName>
    </submittedName>
</protein>
<organism evidence="2 3">
    <name type="scientific">Tanacetum coccineum</name>
    <dbReference type="NCBI Taxonomy" id="301880"/>
    <lineage>
        <taxon>Eukaryota</taxon>
        <taxon>Viridiplantae</taxon>
        <taxon>Streptophyta</taxon>
        <taxon>Embryophyta</taxon>
        <taxon>Tracheophyta</taxon>
        <taxon>Spermatophyta</taxon>
        <taxon>Magnoliopsida</taxon>
        <taxon>eudicotyledons</taxon>
        <taxon>Gunneridae</taxon>
        <taxon>Pentapetalae</taxon>
        <taxon>asterids</taxon>
        <taxon>campanulids</taxon>
        <taxon>Asterales</taxon>
        <taxon>Asteraceae</taxon>
        <taxon>Asteroideae</taxon>
        <taxon>Anthemideae</taxon>
        <taxon>Anthemidinae</taxon>
        <taxon>Tanacetum</taxon>
    </lineage>
</organism>
<reference evidence="2" key="2">
    <citation type="submission" date="2022-01" db="EMBL/GenBank/DDBJ databases">
        <authorList>
            <person name="Yamashiro T."/>
            <person name="Shiraishi A."/>
            <person name="Satake H."/>
            <person name="Nakayama K."/>
        </authorList>
    </citation>
    <scope>NUCLEOTIDE SEQUENCE</scope>
</reference>
<feature type="region of interest" description="Disordered" evidence="1">
    <location>
        <begin position="273"/>
        <end position="309"/>
    </location>
</feature>
<gene>
    <name evidence="2" type="ORF">Tco_0926392</name>
</gene>
<feature type="compositionally biased region" description="Basic and acidic residues" evidence="1">
    <location>
        <begin position="282"/>
        <end position="292"/>
    </location>
</feature>
<evidence type="ECO:0000256" key="1">
    <source>
        <dbReference type="SAM" id="MobiDB-lite"/>
    </source>
</evidence>
<evidence type="ECO:0000313" key="2">
    <source>
        <dbReference type="EMBL" id="GJT35973.1"/>
    </source>
</evidence>
<keyword evidence="3" id="KW-1185">Reference proteome</keyword>
<reference evidence="2" key="1">
    <citation type="journal article" date="2022" name="Int. J. Mol. Sci.">
        <title>Draft Genome of Tanacetum Coccineum: Genomic Comparison of Closely Related Tanacetum-Family Plants.</title>
        <authorList>
            <person name="Yamashiro T."/>
            <person name="Shiraishi A."/>
            <person name="Nakayama K."/>
            <person name="Satake H."/>
        </authorList>
    </citation>
    <scope>NUCLEOTIDE SEQUENCE</scope>
</reference>
<name>A0ABQ5DBN0_9ASTR</name>
<dbReference type="Proteomes" id="UP001151760">
    <property type="component" value="Unassembled WGS sequence"/>
</dbReference>
<dbReference type="EMBL" id="BQNB010015096">
    <property type="protein sequence ID" value="GJT35973.1"/>
    <property type="molecule type" value="Genomic_DNA"/>
</dbReference>
<evidence type="ECO:0000313" key="3">
    <source>
        <dbReference type="Proteomes" id="UP001151760"/>
    </source>
</evidence>
<comment type="caution">
    <text evidence="2">The sequence shown here is derived from an EMBL/GenBank/DDBJ whole genome shotgun (WGS) entry which is preliminary data.</text>
</comment>